<dbReference type="Gene3D" id="1.25.40.20">
    <property type="entry name" value="Ankyrin repeat-containing domain"/>
    <property type="match status" value="2"/>
</dbReference>
<dbReference type="SMART" id="SM00248">
    <property type="entry name" value="ANK"/>
    <property type="match status" value="4"/>
</dbReference>
<dbReference type="PANTHER" id="PTHR24171">
    <property type="entry name" value="ANKYRIN REPEAT DOMAIN-CONTAINING PROTEIN 39-RELATED"/>
    <property type="match status" value="1"/>
</dbReference>
<dbReference type="PROSITE" id="PS50297">
    <property type="entry name" value="ANK_REP_REGION"/>
    <property type="match status" value="1"/>
</dbReference>
<keyword evidence="2 3" id="KW-0040">ANK repeat</keyword>
<dbReference type="InterPro" id="IPR002110">
    <property type="entry name" value="Ankyrin_rpt"/>
</dbReference>
<feature type="region of interest" description="Disordered" evidence="4">
    <location>
        <begin position="298"/>
        <end position="323"/>
    </location>
</feature>
<organism evidence="5">
    <name type="scientific">Pyramimonas obovata</name>
    <dbReference type="NCBI Taxonomy" id="1411642"/>
    <lineage>
        <taxon>Eukaryota</taxon>
        <taxon>Viridiplantae</taxon>
        <taxon>Chlorophyta</taxon>
        <taxon>Pyramimonadophyceae</taxon>
        <taxon>Pyramimonadales</taxon>
        <taxon>Pyramimonadaceae</taxon>
        <taxon>Pyramimonas</taxon>
        <taxon>Pyramimonas incertae sedis</taxon>
    </lineage>
</organism>
<dbReference type="AlphaFoldDB" id="A0A7S0N2P3"/>
<feature type="compositionally biased region" description="Low complexity" evidence="4">
    <location>
        <begin position="298"/>
        <end position="310"/>
    </location>
</feature>
<keyword evidence="1" id="KW-0677">Repeat</keyword>
<dbReference type="PROSITE" id="PS50088">
    <property type="entry name" value="ANK_REPEAT"/>
    <property type="match status" value="2"/>
</dbReference>
<evidence type="ECO:0000256" key="2">
    <source>
        <dbReference type="ARBA" id="ARBA00023043"/>
    </source>
</evidence>
<evidence type="ECO:0000256" key="4">
    <source>
        <dbReference type="SAM" id="MobiDB-lite"/>
    </source>
</evidence>
<feature type="repeat" description="ANK" evidence="3">
    <location>
        <begin position="44"/>
        <end position="76"/>
    </location>
</feature>
<dbReference type="Pfam" id="PF00023">
    <property type="entry name" value="Ank"/>
    <property type="match status" value="1"/>
</dbReference>
<evidence type="ECO:0000313" key="5">
    <source>
        <dbReference type="EMBL" id="CAD8655419.1"/>
    </source>
</evidence>
<feature type="repeat" description="ANK" evidence="3">
    <location>
        <begin position="79"/>
        <end position="114"/>
    </location>
</feature>
<proteinExistence type="predicted"/>
<sequence length="339" mass="35703">MSTGAAISAFKDGDFKELRKLLSKHNVDPDFIVPCAWAEGGENEDWTALFEAVDAGDTKMAGLLLKHGADVNAVTRLGGMKSVLHVAAERVTPDAHKMVEILIAAGAAVGAKDAEGWLPCDRCALVRKACNMKTMRLLLHDPAVHQPPYSPSRPPPSLHPPCTTGNVALLKLLVAVGGRADEPHPGPPGSLAFEAAWMPIHTACRYGRLGAAKFVLEQGLASASKPDKLGRTPLHSLFETEVGAMDAKQDLAVFLIKKGADPNAKDRGGWTPCTMTAAGEAEQWAPLRKTIAKAAAAAASTSSRTSSSGAPHGIRAVSEAKGCSKKWRTRASSVVVKES</sequence>
<dbReference type="InterPro" id="IPR036770">
    <property type="entry name" value="Ankyrin_rpt-contain_sf"/>
</dbReference>
<dbReference type="SUPFAM" id="SSF48403">
    <property type="entry name" value="Ankyrin repeat"/>
    <property type="match status" value="1"/>
</dbReference>
<reference evidence="5" key="1">
    <citation type="submission" date="2021-01" db="EMBL/GenBank/DDBJ databases">
        <authorList>
            <person name="Corre E."/>
            <person name="Pelletier E."/>
            <person name="Niang G."/>
            <person name="Scheremetjew M."/>
            <person name="Finn R."/>
            <person name="Kale V."/>
            <person name="Holt S."/>
            <person name="Cochrane G."/>
            <person name="Meng A."/>
            <person name="Brown T."/>
            <person name="Cohen L."/>
        </authorList>
    </citation>
    <scope>NUCLEOTIDE SEQUENCE</scope>
    <source>
        <strain evidence="5">CCMP722</strain>
    </source>
</reference>
<accession>A0A7S0N2P3</accession>
<dbReference type="EMBL" id="HBFA01007541">
    <property type="protein sequence ID" value="CAD8655419.1"/>
    <property type="molecule type" value="Transcribed_RNA"/>
</dbReference>
<protein>
    <submittedName>
        <fullName evidence="5">Uncharacterized protein</fullName>
    </submittedName>
</protein>
<evidence type="ECO:0000256" key="1">
    <source>
        <dbReference type="ARBA" id="ARBA00022737"/>
    </source>
</evidence>
<gene>
    <name evidence="5" type="ORF">POBO1169_LOCUS3930</name>
</gene>
<name>A0A7S0N2P3_9CHLO</name>
<evidence type="ECO:0000256" key="3">
    <source>
        <dbReference type="PROSITE-ProRule" id="PRU00023"/>
    </source>
</evidence>
<dbReference type="Pfam" id="PF12796">
    <property type="entry name" value="Ank_2"/>
    <property type="match status" value="1"/>
</dbReference>